<proteinExistence type="predicted"/>
<dbReference type="InterPro" id="IPR029033">
    <property type="entry name" value="His_PPase_superfam"/>
</dbReference>
<dbReference type="CDD" id="cd07067">
    <property type="entry name" value="HP_PGM_like"/>
    <property type="match status" value="1"/>
</dbReference>
<dbReference type="InterPro" id="IPR013078">
    <property type="entry name" value="His_Pase_superF_clade-1"/>
</dbReference>
<protein>
    <recommendedName>
        <fullName evidence="3">Phosphoglycerate mutase</fullName>
    </recommendedName>
</protein>
<dbReference type="Gene3D" id="3.40.50.1240">
    <property type="entry name" value="Phosphoglycerate mutase-like"/>
    <property type="match status" value="1"/>
</dbReference>
<dbReference type="RefSeq" id="WP_045079695.1">
    <property type="nucleotide sequence ID" value="NZ_JSVU01000002.1"/>
</dbReference>
<reference evidence="1 2" key="1">
    <citation type="submission" date="2014-10" db="EMBL/GenBank/DDBJ databases">
        <title>Genome sequencing of Vitellibacter vladivostokensis KMM 3516.</title>
        <authorList>
            <person name="Thevarajoo S."/>
            <person name="Selvaratnam C."/>
            <person name="Goh K.M."/>
            <person name="Chong C.S."/>
        </authorList>
    </citation>
    <scope>NUCLEOTIDE SEQUENCE [LARGE SCALE GENOMIC DNA]</scope>
    <source>
        <strain evidence="1 2">KMM 3516</strain>
    </source>
</reference>
<evidence type="ECO:0000313" key="2">
    <source>
        <dbReference type="Proteomes" id="UP000033497"/>
    </source>
</evidence>
<dbReference type="Proteomes" id="UP000033497">
    <property type="component" value="Unassembled WGS sequence"/>
</dbReference>
<evidence type="ECO:0008006" key="3">
    <source>
        <dbReference type="Google" id="ProtNLM"/>
    </source>
</evidence>
<sequence>MKHFILVLTLLPLFTFCGQQKEKESESGNESAASNYSATYYLIRHAEKVRTDPKDPDPALNIDGMMRAKRWAAYFEPIKLDEIYITKYIRTKQTISFIAQQKQISPKRYDPNTIYSEEFLKETNGKTVLIAGHSNTTPQLVNQLIGEDRFEDMDDSDNSTLFKVTIDGPDKKVETIIVE</sequence>
<accession>A0ABR5DL68</accession>
<organism evidence="1 2">
    <name type="scientific">Aequorivita vladivostokensis</name>
    <dbReference type="NCBI Taxonomy" id="171194"/>
    <lineage>
        <taxon>Bacteria</taxon>
        <taxon>Pseudomonadati</taxon>
        <taxon>Bacteroidota</taxon>
        <taxon>Flavobacteriia</taxon>
        <taxon>Flavobacteriales</taxon>
        <taxon>Flavobacteriaceae</taxon>
        <taxon>Aequorivita</taxon>
    </lineage>
</organism>
<evidence type="ECO:0000313" key="1">
    <source>
        <dbReference type="EMBL" id="KJJ39520.1"/>
    </source>
</evidence>
<gene>
    <name evidence="1" type="ORF">MB09_04640</name>
</gene>
<dbReference type="SUPFAM" id="SSF53254">
    <property type="entry name" value="Phosphoglycerate mutase-like"/>
    <property type="match status" value="1"/>
</dbReference>
<dbReference type="EMBL" id="JSVU01000002">
    <property type="protein sequence ID" value="KJJ39520.1"/>
    <property type="molecule type" value="Genomic_DNA"/>
</dbReference>
<name>A0ABR5DL68_9FLAO</name>
<comment type="caution">
    <text evidence="1">The sequence shown here is derived from an EMBL/GenBank/DDBJ whole genome shotgun (WGS) entry which is preliminary data.</text>
</comment>
<keyword evidence="2" id="KW-1185">Reference proteome</keyword>
<dbReference type="Pfam" id="PF00300">
    <property type="entry name" value="His_Phos_1"/>
    <property type="match status" value="1"/>
</dbReference>